<organism evidence="2 3">
    <name type="scientific">Perkinsus chesapeaki</name>
    <name type="common">Clam parasite</name>
    <name type="synonym">Perkinsus andrewsi</name>
    <dbReference type="NCBI Taxonomy" id="330153"/>
    <lineage>
        <taxon>Eukaryota</taxon>
        <taxon>Sar</taxon>
        <taxon>Alveolata</taxon>
        <taxon>Perkinsozoa</taxon>
        <taxon>Perkinsea</taxon>
        <taxon>Perkinsida</taxon>
        <taxon>Perkinsidae</taxon>
        <taxon>Perkinsus</taxon>
    </lineage>
</organism>
<evidence type="ECO:0000256" key="1">
    <source>
        <dbReference type="SAM" id="MobiDB-lite"/>
    </source>
</evidence>
<feature type="region of interest" description="Disordered" evidence="1">
    <location>
        <begin position="1"/>
        <end position="39"/>
    </location>
</feature>
<proteinExistence type="predicted"/>
<evidence type="ECO:0000313" key="3">
    <source>
        <dbReference type="Proteomes" id="UP000591131"/>
    </source>
</evidence>
<name>A0A7J6N3S1_PERCH</name>
<dbReference type="AlphaFoldDB" id="A0A7J6N3S1"/>
<dbReference type="EMBL" id="JAAPAO010000002">
    <property type="protein sequence ID" value="KAF4678207.1"/>
    <property type="molecule type" value="Genomic_DNA"/>
</dbReference>
<evidence type="ECO:0000313" key="2">
    <source>
        <dbReference type="EMBL" id="KAF4678207.1"/>
    </source>
</evidence>
<protein>
    <submittedName>
        <fullName evidence="2">Uncharacterized protein</fullName>
    </submittedName>
</protein>
<dbReference type="Proteomes" id="UP000591131">
    <property type="component" value="Unassembled WGS sequence"/>
</dbReference>
<gene>
    <name evidence="2" type="ORF">FOL47_003269</name>
</gene>
<comment type="caution">
    <text evidence="2">The sequence shown here is derived from an EMBL/GenBank/DDBJ whole genome shotgun (WGS) entry which is preliminary data.</text>
</comment>
<keyword evidence="3" id="KW-1185">Reference proteome</keyword>
<sequence length="129" mass="14046">MTKGRICSTADEGARQGDTLRVSKSSAPPKRRRSGKLCQHPSGCKRFAQGATNLYRLWAVATNVSLMEEGVAVNTRSAPRALEVTQDSALHMEAALVATFRNVAEWLIGVLACVWAMELAENATTHYVK</sequence>
<reference evidence="2 3" key="1">
    <citation type="submission" date="2020-04" db="EMBL/GenBank/DDBJ databases">
        <title>Perkinsus chesapeaki whole genome sequence.</title>
        <authorList>
            <person name="Bogema D.R."/>
        </authorList>
    </citation>
    <scope>NUCLEOTIDE SEQUENCE [LARGE SCALE GENOMIC DNA]</scope>
    <source>
        <strain evidence="2">ATCC PRA-425</strain>
    </source>
</reference>
<accession>A0A7J6N3S1</accession>